<dbReference type="HOGENOM" id="CLU_038034_2_4_9"/>
<evidence type="ECO:0000313" key="5">
    <source>
        <dbReference type="Proteomes" id="UP000004633"/>
    </source>
</evidence>
<dbReference type="PROSITE" id="PS50983">
    <property type="entry name" value="FE_B12_PBP"/>
    <property type="match status" value="1"/>
</dbReference>
<feature type="chain" id="PRO_5003221938" evidence="2">
    <location>
        <begin position="23"/>
        <end position="325"/>
    </location>
</feature>
<accession>E7N131</accession>
<evidence type="ECO:0000313" key="4">
    <source>
        <dbReference type="EMBL" id="EFW30140.1"/>
    </source>
</evidence>
<name>E7N131_9FIRM</name>
<evidence type="ECO:0000256" key="2">
    <source>
        <dbReference type="SAM" id="SignalP"/>
    </source>
</evidence>
<feature type="signal peptide" evidence="2">
    <location>
        <begin position="1"/>
        <end position="22"/>
    </location>
</feature>
<comment type="similarity">
    <text evidence="1">Belongs to the bacterial solute-binding protein 8 family.</text>
</comment>
<evidence type="ECO:0000256" key="1">
    <source>
        <dbReference type="ARBA" id="ARBA00008814"/>
    </source>
</evidence>
<protein>
    <submittedName>
        <fullName evidence="4">Periplasmic binding protein</fullName>
    </submittedName>
</protein>
<dbReference type="Gene3D" id="3.40.50.1980">
    <property type="entry name" value="Nitrogenase molybdenum iron protein domain"/>
    <property type="match status" value="2"/>
</dbReference>
<reference evidence="4 5" key="1">
    <citation type="submission" date="2010-08" db="EMBL/GenBank/DDBJ databases">
        <authorList>
            <person name="Weinstock G."/>
            <person name="Sodergren E."/>
            <person name="Clifton S."/>
            <person name="Fulton L."/>
            <person name="Fulton B."/>
            <person name="Courtney L."/>
            <person name="Fronick C."/>
            <person name="Harrison M."/>
            <person name="Strong C."/>
            <person name="Farmer C."/>
            <person name="Delahaunty K."/>
            <person name="Markovic C."/>
            <person name="Hall O."/>
            <person name="Minx P."/>
            <person name="Tomlinson C."/>
            <person name="Mitreva M."/>
            <person name="Hou S."/>
            <person name="Chen J."/>
            <person name="Wollam A."/>
            <person name="Pepin K.H."/>
            <person name="Johnson M."/>
            <person name="Bhonagiri V."/>
            <person name="Zhang X."/>
            <person name="Suruliraj S."/>
            <person name="Warren W."/>
            <person name="Chinwalla A."/>
            <person name="Mardis E.R."/>
            <person name="Wilson R.K."/>
        </authorList>
    </citation>
    <scope>NUCLEOTIDE SEQUENCE [LARGE SCALE GENOMIC DNA]</scope>
    <source>
        <strain evidence="4 5">F0399</strain>
    </source>
</reference>
<comment type="caution">
    <text evidence="4">The sequence shown here is derived from an EMBL/GenBank/DDBJ whole genome shotgun (WGS) entry which is preliminary data.</text>
</comment>
<organism evidence="4 5">
    <name type="scientific">Selenomonas artemidis F0399</name>
    <dbReference type="NCBI Taxonomy" id="749551"/>
    <lineage>
        <taxon>Bacteria</taxon>
        <taxon>Bacillati</taxon>
        <taxon>Bacillota</taxon>
        <taxon>Negativicutes</taxon>
        <taxon>Selenomonadales</taxon>
        <taxon>Selenomonadaceae</taxon>
        <taxon>Selenomonas</taxon>
    </lineage>
</organism>
<dbReference type="InterPro" id="IPR050902">
    <property type="entry name" value="ABC_Transporter_SBP"/>
</dbReference>
<dbReference type="EMBL" id="AECV01000008">
    <property type="protein sequence ID" value="EFW30140.1"/>
    <property type="molecule type" value="Genomic_DNA"/>
</dbReference>
<keyword evidence="5" id="KW-1185">Reference proteome</keyword>
<dbReference type="AlphaFoldDB" id="E7N131"/>
<keyword evidence="2" id="KW-0732">Signal</keyword>
<dbReference type="GO" id="GO:0071281">
    <property type="term" value="P:cellular response to iron ion"/>
    <property type="evidence" value="ECO:0007669"/>
    <property type="project" value="TreeGrafter"/>
</dbReference>
<dbReference type="STRING" id="749551.HMPREF9555_00682"/>
<sequence length="325" mass="35021">MMYLLLAVLPLLFAFGCGKASAPQASGYTVTDAQGRAVAFEKKPVRILNYGLWLDNIVLGMLPPERLVGIDHMADDPNSSNIVDIAEGIAEKINHPSAERVLALHPDVVFLDADIDAGPAQTLPELGIRVVACKKPHNAEELRAAVRMVAAALGEEEKGEALVGLFDAEREALAEHLAAVPPDARKTVIVISMSPTYGSRGGLFDGLCGMAGVTNGAAEIGLTAGQALTKEHIVAVNPDVLIVPVWNDHGSYDIEKFNREYLDDPALQTVRAIRERQIYRPHEGYIYNASQDMIFGAQDIAHAAYGDIVPLPVHRHLSVVEGLSR</sequence>
<dbReference type="InterPro" id="IPR002491">
    <property type="entry name" value="ABC_transptr_periplasmic_BD"/>
</dbReference>
<feature type="domain" description="Fe/B12 periplasmic-binding" evidence="3">
    <location>
        <begin position="46"/>
        <end position="308"/>
    </location>
</feature>
<dbReference type="Proteomes" id="UP000004633">
    <property type="component" value="Unassembled WGS sequence"/>
</dbReference>
<dbReference type="PANTHER" id="PTHR30535">
    <property type="entry name" value="VITAMIN B12-BINDING PROTEIN"/>
    <property type="match status" value="1"/>
</dbReference>
<dbReference type="PANTHER" id="PTHR30535:SF34">
    <property type="entry name" value="MOLYBDATE-BINDING PROTEIN MOLA"/>
    <property type="match status" value="1"/>
</dbReference>
<dbReference type="Pfam" id="PF01497">
    <property type="entry name" value="Peripla_BP_2"/>
    <property type="match status" value="1"/>
</dbReference>
<proteinExistence type="inferred from homology"/>
<evidence type="ECO:0000259" key="3">
    <source>
        <dbReference type="PROSITE" id="PS50983"/>
    </source>
</evidence>
<gene>
    <name evidence="4" type="ORF">HMPREF9555_00682</name>
</gene>
<dbReference type="SUPFAM" id="SSF53807">
    <property type="entry name" value="Helical backbone' metal receptor"/>
    <property type="match status" value="1"/>
</dbReference>